<evidence type="ECO:0000256" key="5">
    <source>
        <dbReference type="ARBA" id="ARBA00022970"/>
    </source>
</evidence>
<dbReference type="PROSITE" id="PS00211">
    <property type="entry name" value="ABC_TRANSPORTER_1"/>
    <property type="match status" value="1"/>
</dbReference>
<dbReference type="AlphaFoldDB" id="A0A5C8EL00"/>
<evidence type="ECO:0000259" key="6">
    <source>
        <dbReference type="PROSITE" id="PS50893"/>
    </source>
</evidence>
<comment type="similarity">
    <text evidence="1">Belongs to the ABC transporter superfamily.</text>
</comment>
<protein>
    <submittedName>
        <fullName evidence="7">ABC transporter ATP-binding protein</fullName>
    </submittedName>
</protein>
<dbReference type="InterPro" id="IPR003593">
    <property type="entry name" value="AAA+_ATPase"/>
</dbReference>
<organism evidence="7 8">
    <name type="scientific">Brachyspira pilosicoli</name>
    <name type="common">Serpulina pilosicoli</name>
    <dbReference type="NCBI Taxonomy" id="52584"/>
    <lineage>
        <taxon>Bacteria</taxon>
        <taxon>Pseudomonadati</taxon>
        <taxon>Spirochaetota</taxon>
        <taxon>Spirochaetia</taxon>
        <taxon>Brachyspirales</taxon>
        <taxon>Brachyspiraceae</taxon>
        <taxon>Brachyspira</taxon>
    </lineage>
</organism>
<dbReference type="PANTHER" id="PTHR43820">
    <property type="entry name" value="HIGH-AFFINITY BRANCHED-CHAIN AMINO ACID TRANSPORT ATP-BINDING PROTEIN LIVF"/>
    <property type="match status" value="1"/>
</dbReference>
<keyword evidence="5" id="KW-0029">Amino-acid transport</keyword>
<dbReference type="Pfam" id="PF00005">
    <property type="entry name" value="ABC_tran"/>
    <property type="match status" value="1"/>
</dbReference>
<accession>A0A5C8EL00</accession>
<dbReference type="InterPro" id="IPR027417">
    <property type="entry name" value="P-loop_NTPase"/>
</dbReference>
<feature type="domain" description="ABC transporter" evidence="6">
    <location>
        <begin position="2"/>
        <end position="235"/>
    </location>
</feature>
<dbReference type="Gene3D" id="3.40.50.300">
    <property type="entry name" value="P-loop containing nucleotide triphosphate hydrolases"/>
    <property type="match status" value="1"/>
</dbReference>
<evidence type="ECO:0000313" key="7">
    <source>
        <dbReference type="EMBL" id="TXJ37422.1"/>
    </source>
</evidence>
<reference evidence="7 8" key="1">
    <citation type="journal article" date="1992" name="Lakartidningen">
        <title>[Penicillin V and not amoxicillin is the first choice preparation in acute otitis].</title>
        <authorList>
            <person name="Kamme C."/>
            <person name="Lundgren K."/>
            <person name="Prellner K."/>
        </authorList>
    </citation>
    <scope>NUCLEOTIDE SEQUENCE [LARGE SCALE GENOMIC DNA]</scope>
    <source>
        <strain evidence="7 8">PC5538III-hc</strain>
    </source>
</reference>
<dbReference type="PIRSF" id="PIRSF039137">
    <property type="entry name" value="ABC_branched_ATPase"/>
    <property type="match status" value="1"/>
</dbReference>
<dbReference type="PROSITE" id="PS50893">
    <property type="entry name" value="ABC_TRANSPORTER_2"/>
    <property type="match status" value="1"/>
</dbReference>
<name>A0A5C8EL00_BRAPL</name>
<evidence type="ECO:0000313" key="8">
    <source>
        <dbReference type="Proteomes" id="UP000323176"/>
    </source>
</evidence>
<dbReference type="GO" id="GO:0005524">
    <property type="term" value="F:ATP binding"/>
    <property type="evidence" value="ECO:0007669"/>
    <property type="project" value="UniProtKB-KW"/>
</dbReference>
<proteinExistence type="inferred from homology"/>
<dbReference type="OrthoDB" id="9776369at2"/>
<dbReference type="GO" id="GO:0016887">
    <property type="term" value="F:ATP hydrolysis activity"/>
    <property type="evidence" value="ECO:0007669"/>
    <property type="project" value="InterPro"/>
</dbReference>
<dbReference type="EMBL" id="SAXY01000063">
    <property type="protein sequence ID" value="TXJ37422.1"/>
    <property type="molecule type" value="Genomic_DNA"/>
</dbReference>
<comment type="caution">
    <text evidence="7">The sequence shown here is derived from an EMBL/GenBank/DDBJ whole genome shotgun (WGS) entry which is preliminary data.</text>
</comment>
<dbReference type="InterPro" id="IPR003439">
    <property type="entry name" value="ABC_transporter-like_ATP-bd"/>
</dbReference>
<dbReference type="InterPro" id="IPR017871">
    <property type="entry name" value="ABC_transporter-like_CS"/>
</dbReference>
<dbReference type="SUPFAM" id="SSF52540">
    <property type="entry name" value="P-loop containing nucleoside triphosphate hydrolases"/>
    <property type="match status" value="1"/>
</dbReference>
<sequence length="238" mass="26031">MLKINDINTFYGKNIHALKGVSLEVNKGEIVALVGNNGAGKTTLMNTIMGLLKPVSGSILYLDKPINGEFPHKIVKMGLSLSPEGREVFPNLTTEENLFLGSYTMKDKNKINDIADKVYNLFPILKERRKQPSGTLSGGEQQMLAIGRALMSDPDLLLLDEPSLGLAPNIVMQIFHLIKVINSQGVTILLVEQNANMALKISNRGYVMETGKISLHDTAENLLNNDDVRKAYLGVGAN</sequence>
<evidence type="ECO:0000256" key="1">
    <source>
        <dbReference type="ARBA" id="ARBA00005417"/>
    </source>
</evidence>
<evidence type="ECO:0000256" key="2">
    <source>
        <dbReference type="ARBA" id="ARBA00022448"/>
    </source>
</evidence>
<keyword evidence="4 7" id="KW-0067">ATP-binding</keyword>
<dbReference type="Proteomes" id="UP000323176">
    <property type="component" value="Unassembled WGS sequence"/>
</dbReference>
<dbReference type="InterPro" id="IPR030660">
    <property type="entry name" value="ABC_branched_ATPase_LivF/BraG"/>
</dbReference>
<dbReference type="PANTHER" id="PTHR43820:SF4">
    <property type="entry name" value="HIGH-AFFINITY BRANCHED-CHAIN AMINO ACID TRANSPORT ATP-BINDING PROTEIN LIVF"/>
    <property type="match status" value="1"/>
</dbReference>
<dbReference type="GO" id="GO:0015807">
    <property type="term" value="P:L-amino acid transport"/>
    <property type="evidence" value="ECO:0007669"/>
    <property type="project" value="TreeGrafter"/>
</dbReference>
<gene>
    <name evidence="7" type="ORF">EPJ72_10495</name>
</gene>
<evidence type="ECO:0000256" key="3">
    <source>
        <dbReference type="ARBA" id="ARBA00022741"/>
    </source>
</evidence>
<dbReference type="SMART" id="SM00382">
    <property type="entry name" value="AAA"/>
    <property type="match status" value="1"/>
</dbReference>
<evidence type="ECO:0000256" key="4">
    <source>
        <dbReference type="ARBA" id="ARBA00022840"/>
    </source>
</evidence>
<dbReference type="CDD" id="cd03224">
    <property type="entry name" value="ABC_TM1139_LivF_branched"/>
    <property type="match status" value="1"/>
</dbReference>
<keyword evidence="3" id="KW-0547">Nucleotide-binding</keyword>
<dbReference type="GO" id="GO:0015658">
    <property type="term" value="F:branched-chain amino acid transmembrane transporter activity"/>
    <property type="evidence" value="ECO:0007669"/>
    <property type="project" value="InterPro"/>
</dbReference>
<keyword evidence="2" id="KW-0813">Transport</keyword>
<dbReference type="InterPro" id="IPR052156">
    <property type="entry name" value="BCAA_Transport_ATP-bd_LivF"/>
</dbReference>